<evidence type="ECO:0000256" key="2">
    <source>
        <dbReference type="ARBA" id="ARBA00010735"/>
    </source>
</evidence>
<dbReference type="AlphaFoldDB" id="A0A5N4WTX7"/>
<dbReference type="EMBL" id="VXLD01000002">
    <property type="protein sequence ID" value="KAB1857985.1"/>
    <property type="molecule type" value="Genomic_DNA"/>
</dbReference>
<protein>
    <submittedName>
        <fullName evidence="9">AzlC family ABC transporter permease</fullName>
    </submittedName>
</protein>
<comment type="similarity">
    <text evidence="2">Belongs to the AzlC family.</text>
</comment>
<keyword evidence="5 8" id="KW-0812">Transmembrane</keyword>
<dbReference type="Pfam" id="PF03591">
    <property type="entry name" value="AzlC"/>
    <property type="match status" value="1"/>
</dbReference>
<keyword evidence="3" id="KW-0813">Transport</keyword>
<feature type="transmembrane region" description="Helical" evidence="8">
    <location>
        <begin position="137"/>
        <end position="161"/>
    </location>
</feature>
<accession>A0A5N4WTX7</accession>
<keyword evidence="7 8" id="KW-0472">Membrane</keyword>
<feature type="transmembrane region" description="Helical" evidence="8">
    <location>
        <begin position="167"/>
        <end position="187"/>
    </location>
</feature>
<proteinExistence type="inferred from homology"/>
<evidence type="ECO:0000256" key="6">
    <source>
        <dbReference type="ARBA" id="ARBA00022989"/>
    </source>
</evidence>
<evidence type="ECO:0000313" key="9">
    <source>
        <dbReference type="EMBL" id="KAB1857985.1"/>
    </source>
</evidence>
<feature type="transmembrane region" description="Helical" evidence="8">
    <location>
        <begin position="20"/>
        <end position="45"/>
    </location>
</feature>
<feature type="transmembrane region" description="Helical" evidence="8">
    <location>
        <begin position="194"/>
        <end position="210"/>
    </location>
</feature>
<reference evidence="9 10" key="1">
    <citation type="submission" date="2019-09" db="EMBL/GenBank/DDBJ databases">
        <title>Draft genome sequence of Acinetobacter tandoii W4-4-4 isolated from environmental water sample.</title>
        <authorList>
            <person name="Wee S.K."/>
            <person name="Yan B."/>
            <person name="Mustaffa S.B."/>
            <person name="Yap E.P.H."/>
        </authorList>
    </citation>
    <scope>NUCLEOTIDE SEQUENCE [LARGE SCALE GENOMIC DNA]</scope>
    <source>
        <strain evidence="9 10">W4-4-4</strain>
    </source>
</reference>
<keyword evidence="6 8" id="KW-1133">Transmembrane helix</keyword>
<dbReference type="PANTHER" id="PTHR34979">
    <property type="entry name" value="INNER MEMBRANE PROTEIN YGAZ"/>
    <property type="match status" value="1"/>
</dbReference>
<feature type="transmembrane region" description="Helical" evidence="8">
    <location>
        <begin position="78"/>
        <end position="99"/>
    </location>
</feature>
<evidence type="ECO:0000256" key="4">
    <source>
        <dbReference type="ARBA" id="ARBA00022475"/>
    </source>
</evidence>
<dbReference type="PANTHER" id="PTHR34979:SF1">
    <property type="entry name" value="INNER MEMBRANE PROTEIN YGAZ"/>
    <property type="match status" value="1"/>
</dbReference>
<dbReference type="RefSeq" id="WP_151504152.1">
    <property type="nucleotide sequence ID" value="NZ_VXLD01000002.1"/>
</dbReference>
<evidence type="ECO:0000256" key="8">
    <source>
        <dbReference type="SAM" id="Phobius"/>
    </source>
</evidence>
<dbReference type="GO" id="GO:0005886">
    <property type="term" value="C:plasma membrane"/>
    <property type="evidence" value="ECO:0007669"/>
    <property type="project" value="UniProtKB-SubCell"/>
</dbReference>
<comment type="subcellular location">
    <subcellularLocation>
        <location evidence="1">Cell membrane</location>
        <topology evidence="1">Multi-pass membrane protein</topology>
    </subcellularLocation>
</comment>
<keyword evidence="4" id="KW-1003">Cell membrane</keyword>
<comment type="caution">
    <text evidence="9">The sequence shown here is derived from an EMBL/GenBank/DDBJ whole genome shotgun (WGS) entry which is preliminary data.</text>
</comment>
<feature type="transmembrane region" description="Helical" evidence="8">
    <location>
        <begin position="51"/>
        <end position="71"/>
    </location>
</feature>
<dbReference type="InterPro" id="IPR011606">
    <property type="entry name" value="Brnchd-chn_aa_trnsp_permease"/>
</dbReference>
<evidence type="ECO:0000256" key="7">
    <source>
        <dbReference type="ARBA" id="ARBA00023136"/>
    </source>
</evidence>
<dbReference type="GO" id="GO:1903785">
    <property type="term" value="P:L-valine transmembrane transport"/>
    <property type="evidence" value="ECO:0007669"/>
    <property type="project" value="TreeGrafter"/>
</dbReference>
<sequence length="237" mass="25751">MDLSQQQLRARAYNKSQDFIQGAIDIVPLSIAVLPWGILAGSVAIDAGLSIPQAVAMSAVVFAGAAQLVSLGMWSADATALTIAITVFFLTSQHFIYALTLRKDISVLASYYRIPLGFLLTDELFAVAMTKQLHRPYYLLGAGLCFYLAWVLFSLLGIYLASTVPNLSSLHLDFSIVAVLVAIIVPFIKNWRSLIGVITTILSSLCLTALHVEASILLSGMLGMFVAVCLEHWEQKI</sequence>
<evidence type="ECO:0000256" key="3">
    <source>
        <dbReference type="ARBA" id="ARBA00022448"/>
    </source>
</evidence>
<organism evidence="9 10">
    <name type="scientific">Acinetobacter tandoii</name>
    <dbReference type="NCBI Taxonomy" id="202954"/>
    <lineage>
        <taxon>Bacteria</taxon>
        <taxon>Pseudomonadati</taxon>
        <taxon>Pseudomonadota</taxon>
        <taxon>Gammaproteobacteria</taxon>
        <taxon>Moraxellales</taxon>
        <taxon>Moraxellaceae</taxon>
        <taxon>Acinetobacter</taxon>
    </lineage>
</organism>
<evidence type="ECO:0000256" key="5">
    <source>
        <dbReference type="ARBA" id="ARBA00022692"/>
    </source>
</evidence>
<name>A0A5N4WTX7_9GAMM</name>
<evidence type="ECO:0000313" key="10">
    <source>
        <dbReference type="Proteomes" id="UP000325788"/>
    </source>
</evidence>
<evidence type="ECO:0000256" key="1">
    <source>
        <dbReference type="ARBA" id="ARBA00004651"/>
    </source>
</evidence>
<dbReference type="Proteomes" id="UP000325788">
    <property type="component" value="Unassembled WGS sequence"/>
</dbReference>
<gene>
    <name evidence="9" type="ORF">F4W09_04410</name>
</gene>